<dbReference type="GeneID" id="108670836"/>
<dbReference type="Gene3D" id="1.10.260.40">
    <property type="entry name" value="lambda repressor-like DNA-binding domains"/>
    <property type="match status" value="1"/>
</dbReference>
<dbReference type="PROSITE" id="PS00465">
    <property type="entry name" value="POU_2"/>
    <property type="match status" value="1"/>
</dbReference>
<dbReference type="Gene3D" id="1.10.10.60">
    <property type="entry name" value="Homeodomain-like"/>
    <property type="match status" value="1"/>
</dbReference>
<feature type="DNA-binding region" description="Homeobox" evidence="5">
    <location>
        <begin position="605"/>
        <end position="664"/>
    </location>
</feature>
<keyword evidence="4 5" id="KW-0539">Nucleus</keyword>
<dbReference type="Pfam" id="PF00046">
    <property type="entry name" value="Homeodomain"/>
    <property type="match status" value="1"/>
</dbReference>
<evidence type="ECO:0000259" key="9">
    <source>
        <dbReference type="PROSITE" id="PS50071"/>
    </source>
</evidence>
<sequence>MALLMWPRNMDTSAQLNIASKDNTFGFEAAPLHKMERDCIASPPGRGDASLGTSGCSGGGEREDAVSDCGSDPSSHDQPLDDSMDAPSQDHHHHDTSGGTDHQTNINSLHHHHHHYQQQQHQNQQKVLDMQQHLHHQNMLSHHQMEDSMEAPSTPTMASITQNMSGGQTPPVRVKSPRSPRSPLGSGAPDSTSPGIHHFPQVMNLAWDLTNSIKRSTTPSPPPSTTLSNDPLITPGLPSPQTPASVSTPISAPPSVSPPSGTPTGAHPSMQAALAAMQAGSLSLSQLMALNSSNPQMMLQNQLAAAAVAAAQQTPPVTSPIAGLGSMSPQELQNLQQTLQRQQQQQLQQQLQQFMLLSQTGPASQLPPQAQLFLQNQQMQYLQSMLQRGMMGAPGMCDLGARLQRPPTQESQMPPRSMHHDVAHQIQQHLQKAQQQQHQQSQSQSVNSLLRDPRESPLRPPLQESPHLRTSPLGHHAMHTTPVSHMAPPLLRPMAPSSPSTRPWDPIPEETTDLEELEQFAKTFKQRRIKLGFTQGDVGLAMGKLYGNDFSQTTISRFEALNLSFKNMCKLKPLLQKWLKDADKSVSDPALLSNPLTSPDALGRRRKKRTSIETSVRVALERAFLQNPKPNSEEICMLSNSLSMEKEVVRVWFCNRRQKEKRIHPSNTGMASPPPFSMAGGGGGLFSSSLNLPISSSLTLTSLGPSMSPGIPVSSPLSFVSHHSFVPPSPVESSIAKVE</sequence>
<dbReference type="PROSITE" id="PS00035">
    <property type="entry name" value="POU_1"/>
    <property type="match status" value="1"/>
</dbReference>
<dbReference type="PANTHER" id="PTHR11636">
    <property type="entry name" value="POU DOMAIN"/>
    <property type="match status" value="1"/>
</dbReference>
<dbReference type="SUPFAM" id="SSF46689">
    <property type="entry name" value="Homeodomain-like"/>
    <property type="match status" value="1"/>
</dbReference>
<feature type="region of interest" description="Disordered" evidence="8">
    <location>
        <begin position="38"/>
        <end position="106"/>
    </location>
</feature>
<accession>A0A8B7NKK3</accession>
<feature type="region of interest" description="Disordered" evidence="8">
    <location>
        <begin position="213"/>
        <end position="268"/>
    </location>
</feature>
<evidence type="ECO:0000256" key="6">
    <source>
        <dbReference type="RuleBase" id="RU000682"/>
    </source>
</evidence>
<feature type="domain" description="Homeobox" evidence="9">
    <location>
        <begin position="603"/>
        <end position="663"/>
    </location>
</feature>
<dbReference type="Pfam" id="PF00157">
    <property type="entry name" value="Pou"/>
    <property type="match status" value="1"/>
</dbReference>
<dbReference type="PROSITE" id="PS00027">
    <property type="entry name" value="HOMEOBOX_1"/>
    <property type="match status" value="1"/>
</dbReference>
<organism evidence="11 12">
    <name type="scientific">Hyalella azteca</name>
    <name type="common">Amphipod</name>
    <dbReference type="NCBI Taxonomy" id="294128"/>
    <lineage>
        <taxon>Eukaryota</taxon>
        <taxon>Metazoa</taxon>
        <taxon>Ecdysozoa</taxon>
        <taxon>Arthropoda</taxon>
        <taxon>Crustacea</taxon>
        <taxon>Multicrustacea</taxon>
        <taxon>Malacostraca</taxon>
        <taxon>Eumalacostraca</taxon>
        <taxon>Peracarida</taxon>
        <taxon>Amphipoda</taxon>
        <taxon>Senticaudata</taxon>
        <taxon>Talitrida</taxon>
        <taxon>Talitroidea</taxon>
        <taxon>Hyalellidae</taxon>
        <taxon>Hyalella</taxon>
    </lineage>
</organism>
<keyword evidence="11" id="KW-1185">Reference proteome</keyword>
<evidence type="ECO:0000256" key="5">
    <source>
        <dbReference type="PROSITE-ProRule" id="PRU00108"/>
    </source>
</evidence>
<evidence type="ECO:0000256" key="1">
    <source>
        <dbReference type="ARBA" id="ARBA00004123"/>
    </source>
</evidence>
<feature type="compositionally biased region" description="Low complexity" evidence="8">
    <location>
        <begin position="170"/>
        <end position="183"/>
    </location>
</feature>
<proteinExistence type="inferred from homology"/>
<protein>
    <recommendedName>
        <fullName evidence="7">POU domain protein</fullName>
    </recommendedName>
</protein>
<comment type="similarity">
    <text evidence="7">Belongs to the POU transcription factor family.</text>
</comment>
<feature type="region of interest" description="Disordered" evidence="8">
    <location>
        <begin position="397"/>
        <end position="489"/>
    </location>
</feature>
<reference evidence="12" key="1">
    <citation type="submission" date="2025-08" db="UniProtKB">
        <authorList>
            <consortium name="RefSeq"/>
        </authorList>
    </citation>
    <scope>IDENTIFICATION</scope>
    <source>
        <tissue evidence="12">Whole organism</tissue>
    </source>
</reference>
<dbReference type="GO" id="GO:0005634">
    <property type="term" value="C:nucleus"/>
    <property type="evidence" value="ECO:0007669"/>
    <property type="project" value="UniProtKB-SubCell"/>
</dbReference>
<dbReference type="PROSITE" id="PS51179">
    <property type="entry name" value="POU_3"/>
    <property type="match status" value="1"/>
</dbReference>
<dbReference type="FunFam" id="1.10.260.40:FF:000001">
    <property type="entry name" value="POU domain protein"/>
    <property type="match status" value="1"/>
</dbReference>
<evidence type="ECO:0000256" key="2">
    <source>
        <dbReference type="ARBA" id="ARBA00023125"/>
    </source>
</evidence>
<dbReference type="PRINTS" id="PR00028">
    <property type="entry name" value="POUDOMAIN"/>
</dbReference>
<keyword evidence="7" id="KW-0804">Transcription</keyword>
<dbReference type="InterPro" id="IPR010982">
    <property type="entry name" value="Lambda_DNA-bd_dom_sf"/>
</dbReference>
<dbReference type="GO" id="GO:0030154">
    <property type="term" value="P:cell differentiation"/>
    <property type="evidence" value="ECO:0007669"/>
    <property type="project" value="UniProtKB-ARBA"/>
</dbReference>
<keyword evidence="3 5" id="KW-0371">Homeobox</keyword>
<keyword evidence="2 5" id="KW-0238">DNA-binding</keyword>
<dbReference type="CDD" id="cd00086">
    <property type="entry name" value="homeodomain"/>
    <property type="match status" value="1"/>
</dbReference>
<comment type="subcellular location">
    <subcellularLocation>
        <location evidence="1 5 6">Nucleus</location>
    </subcellularLocation>
</comment>
<dbReference type="AlphaFoldDB" id="A0A8B7NKK3"/>
<evidence type="ECO:0000256" key="4">
    <source>
        <dbReference type="ARBA" id="ARBA00023242"/>
    </source>
</evidence>
<dbReference type="InterPro" id="IPR013847">
    <property type="entry name" value="POU"/>
</dbReference>
<dbReference type="SUPFAM" id="SSF47413">
    <property type="entry name" value="lambda repressor-like DNA-binding domains"/>
    <property type="match status" value="1"/>
</dbReference>
<feature type="region of interest" description="Disordered" evidence="8">
    <location>
        <begin position="137"/>
        <end position="198"/>
    </location>
</feature>
<feature type="compositionally biased region" description="Polar residues" evidence="8">
    <location>
        <begin position="151"/>
        <end position="168"/>
    </location>
</feature>
<dbReference type="GO" id="GO:0000978">
    <property type="term" value="F:RNA polymerase II cis-regulatory region sequence-specific DNA binding"/>
    <property type="evidence" value="ECO:0007669"/>
    <property type="project" value="TreeGrafter"/>
</dbReference>
<feature type="compositionally biased region" description="Low complexity" evidence="8">
    <location>
        <begin position="424"/>
        <end position="445"/>
    </location>
</feature>
<dbReference type="PANTHER" id="PTHR11636:SF76">
    <property type="entry name" value="PROTEIN NUBBIN"/>
    <property type="match status" value="1"/>
</dbReference>
<dbReference type="InterPro" id="IPR050255">
    <property type="entry name" value="POU_domain_TF"/>
</dbReference>
<dbReference type="InterPro" id="IPR000327">
    <property type="entry name" value="POU_dom"/>
</dbReference>
<feature type="region of interest" description="Disordered" evidence="8">
    <location>
        <begin position="589"/>
        <end position="609"/>
    </location>
</feature>
<evidence type="ECO:0000256" key="8">
    <source>
        <dbReference type="SAM" id="MobiDB-lite"/>
    </source>
</evidence>
<dbReference type="RefSeq" id="XP_018013816.1">
    <property type="nucleotide sequence ID" value="XM_018158327.2"/>
</dbReference>
<dbReference type="InterPro" id="IPR017970">
    <property type="entry name" value="Homeobox_CS"/>
</dbReference>
<dbReference type="InterPro" id="IPR009057">
    <property type="entry name" value="Homeodomain-like_sf"/>
</dbReference>
<feature type="domain" description="POU-specific" evidence="10">
    <location>
        <begin position="509"/>
        <end position="583"/>
    </location>
</feature>
<dbReference type="OrthoDB" id="6358449at2759"/>
<dbReference type="KEGG" id="hazt:108670836"/>
<name>A0A8B7NKK3_HYAAZ</name>
<evidence type="ECO:0000313" key="12">
    <source>
        <dbReference type="RefSeq" id="XP_018013816.1"/>
    </source>
</evidence>
<gene>
    <name evidence="12" type="primary">LOC108670836</name>
</gene>
<evidence type="ECO:0000256" key="7">
    <source>
        <dbReference type="RuleBase" id="RU361194"/>
    </source>
</evidence>
<dbReference type="PROSITE" id="PS50071">
    <property type="entry name" value="HOMEOBOX_2"/>
    <property type="match status" value="1"/>
</dbReference>
<feature type="compositionally biased region" description="Pro residues" evidence="8">
    <location>
        <begin position="251"/>
        <end position="261"/>
    </location>
</feature>
<evidence type="ECO:0000256" key="3">
    <source>
        <dbReference type="ARBA" id="ARBA00023155"/>
    </source>
</evidence>
<evidence type="ECO:0000313" key="11">
    <source>
        <dbReference type="Proteomes" id="UP000694843"/>
    </source>
</evidence>
<dbReference type="SMART" id="SM00389">
    <property type="entry name" value="HOX"/>
    <property type="match status" value="1"/>
</dbReference>
<evidence type="ECO:0000259" key="10">
    <source>
        <dbReference type="PROSITE" id="PS51179"/>
    </source>
</evidence>
<dbReference type="GO" id="GO:0001228">
    <property type="term" value="F:DNA-binding transcription activator activity, RNA polymerase II-specific"/>
    <property type="evidence" value="ECO:0007669"/>
    <property type="project" value="UniProtKB-ARBA"/>
</dbReference>
<dbReference type="SMART" id="SM00352">
    <property type="entry name" value="POU"/>
    <property type="match status" value="1"/>
</dbReference>
<dbReference type="InterPro" id="IPR001356">
    <property type="entry name" value="HD"/>
</dbReference>
<dbReference type="Proteomes" id="UP000694843">
    <property type="component" value="Unplaced"/>
</dbReference>